<organism evidence="1">
    <name type="scientific">human gut metagenome</name>
    <dbReference type="NCBI Taxonomy" id="408170"/>
    <lineage>
        <taxon>unclassified sequences</taxon>
        <taxon>metagenomes</taxon>
        <taxon>organismal metagenomes</taxon>
    </lineage>
</organism>
<gene>
    <name evidence="1" type="ORF">LEA_14812</name>
</gene>
<sequence length="295" mass="33045">KNKGIEVGLSWNDQIGKDFVYSVGANFAYNHNEVGNIPTLDGIIHGATNQIYQNAEEFYRAENGHAIGYFWGYKTAGLFQNQKEINDWIAAGNGIYQADVKPGDVKYVDVNHDGVINASDKVDLGNGLPKYTFGFNFSLAWKGFDLSANFTGAAGFQIAQSYRDPSSSQANYSRRILKRWTGEGTSNEIPRVTYGDVGNWLFSDLYLQDGDYIRLQNLTMGYDFKKLISWKGLSKMRLYFQVQNLFTLTKYDGMDPEIGSFNGTDGNSSDSWVSGVDMGYYPHPRTFIVGLNLAF</sequence>
<comment type="caution">
    <text evidence="1">The sequence shown here is derived from an EMBL/GenBank/DDBJ whole genome shotgun (WGS) entry which is preliminary data.</text>
</comment>
<feature type="non-terminal residue" evidence="1">
    <location>
        <position position="1"/>
    </location>
</feature>
<evidence type="ECO:0000313" key="1">
    <source>
        <dbReference type="EMBL" id="EKC56490.1"/>
    </source>
</evidence>
<dbReference type="SUPFAM" id="SSF56935">
    <property type="entry name" value="Porins"/>
    <property type="match status" value="1"/>
</dbReference>
<dbReference type="EMBL" id="AJWY01010096">
    <property type="protein sequence ID" value="EKC56490.1"/>
    <property type="molecule type" value="Genomic_DNA"/>
</dbReference>
<accession>K1SRN5</accession>
<proteinExistence type="predicted"/>
<name>K1SRN5_9ZZZZ</name>
<reference evidence="1" key="1">
    <citation type="journal article" date="2013" name="Environ. Microbiol.">
        <title>Microbiota from the distal guts of lean and obese adolescents exhibit partial functional redundancy besides clear differences in community structure.</title>
        <authorList>
            <person name="Ferrer M."/>
            <person name="Ruiz A."/>
            <person name="Lanza F."/>
            <person name="Haange S.B."/>
            <person name="Oberbach A."/>
            <person name="Till H."/>
            <person name="Bargiela R."/>
            <person name="Campoy C."/>
            <person name="Segura M.T."/>
            <person name="Richter M."/>
            <person name="von Bergen M."/>
            <person name="Seifert J."/>
            <person name="Suarez A."/>
        </authorList>
    </citation>
    <scope>NUCLEOTIDE SEQUENCE</scope>
</reference>
<dbReference type="AlphaFoldDB" id="K1SRN5"/>
<protein>
    <submittedName>
        <fullName evidence="1">Outer membrane protein, probably involved in nutrient binding protein</fullName>
    </submittedName>
</protein>